<dbReference type="PANTHER" id="PTHR42832:SF3">
    <property type="entry name" value="L-GLUTAMINE--4-(METHYLSULFANYL)-2-OXOBUTANOATE AMINOTRANSFERASE"/>
    <property type="match status" value="1"/>
</dbReference>
<dbReference type="GO" id="GO:0010285">
    <property type="term" value="F:L,L-diaminopimelate aminotransferase activity"/>
    <property type="evidence" value="ECO:0007669"/>
    <property type="project" value="InterPro"/>
</dbReference>
<dbReference type="PROSITE" id="PS00105">
    <property type="entry name" value="AA_TRANSFER_CLASS_1"/>
    <property type="match status" value="1"/>
</dbReference>
<dbReference type="PANTHER" id="PTHR42832">
    <property type="entry name" value="AMINO ACID AMINOTRANSFERASE"/>
    <property type="match status" value="1"/>
</dbReference>
<dbReference type="EMBL" id="AP009510">
    <property type="protein sequence ID" value="BAG14122.1"/>
    <property type="molecule type" value="Genomic_DNA"/>
</dbReference>
<dbReference type="InterPro" id="IPR015424">
    <property type="entry name" value="PyrdxlP-dep_Trfase"/>
</dbReference>
<dbReference type="SUPFAM" id="SSF53383">
    <property type="entry name" value="PLP-dependent transferases"/>
    <property type="match status" value="1"/>
</dbReference>
<dbReference type="InterPro" id="IPR015421">
    <property type="entry name" value="PyrdxlP-dep_Trfase_major"/>
</dbReference>
<dbReference type="EC" id="2.6.1.-" evidence="4"/>
<gene>
    <name evidence="6" type="ordered locus">TGRD_628</name>
</gene>
<dbReference type="RefSeq" id="WP_015423646.1">
    <property type="nucleotide sequence ID" value="NC_020419.1"/>
</dbReference>
<dbReference type="Pfam" id="PF00155">
    <property type="entry name" value="Aminotran_1_2"/>
    <property type="match status" value="1"/>
</dbReference>
<dbReference type="GO" id="GO:0030170">
    <property type="term" value="F:pyridoxal phosphate binding"/>
    <property type="evidence" value="ECO:0007669"/>
    <property type="project" value="InterPro"/>
</dbReference>
<dbReference type="KEGG" id="eti:RSTT_600"/>
<dbReference type="InterPro" id="IPR004838">
    <property type="entry name" value="NHTrfase_class1_PyrdxlP-BS"/>
</dbReference>
<accession>A0A1C9ZST4</accession>
<dbReference type="NCBIfam" id="NF006756">
    <property type="entry name" value="PRK09276.1"/>
    <property type="match status" value="1"/>
</dbReference>
<dbReference type="InterPro" id="IPR019881">
    <property type="entry name" value="DAP-NH2Trfase_DapL_Desulfo"/>
</dbReference>
<comment type="similarity">
    <text evidence="4">Belongs to the class-I pyridoxal-phosphate-dependent aminotransferase family.</text>
</comment>
<evidence type="ECO:0000256" key="3">
    <source>
        <dbReference type="ARBA" id="ARBA00022679"/>
    </source>
</evidence>
<evidence type="ECO:0000313" key="7">
    <source>
        <dbReference type="Proteomes" id="UP000001691"/>
    </source>
</evidence>
<dbReference type="GO" id="GO:0009089">
    <property type="term" value="P:lysine biosynthetic process via diaminopimelate"/>
    <property type="evidence" value="ECO:0007669"/>
    <property type="project" value="InterPro"/>
</dbReference>
<comment type="cofactor">
    <cofactor evidence="1 4">
        <name>pyridoxal 5'-phosphate</name>
        <dbReference type="ChEBI" id="CHEBI:597326"/>
    </cofactor>
</comment>
<accession>B1GYM9</accession>
<evidence type="ECO:0000256" key="1">
    <source>
        <dbReference type="ARBA" id="ARBA00001933"/>
    </source>
</evidence>
<dbReference type="NCBIfam" id="TIGR03540">
    <property type="entry name" value="DapC_direct"/>
    <property type="match status" value="1"/>
</dbReference>
<protein>
    <recommendedName>
        <fullName evidence="4">Aminotransferase</fullName>
        <ecNumber evidence="4">2.6.1.-</ecNumber>
    </recommendedName>
</protein>
<dbReference type="Proteomes" id="UP000001691">
    <property type="component" value="Chromosome"/>
</dbReference>
<dbReference type="InterPro" id="IPR004839">
    <property type="entry name" value="Aminotransferase_I/II_large"/>
</dbReference>
<dbReference type="KEGG" id="rsd:TGRD_628"/>
<evidence type="ECO:0000259" key="5">
    <source>
        <dbReference type="Pfam" id="PF00155"/>
    </source>
</evidence>
<dbReference type="InterPro" id="IPR050881">
    <property type="entry name" value="LL-DAP_aminotransferase"/>
</dbReference>
<dbReference type="InterPro" id="IPR015422">
    <property type="entry name" value="PyrdxlP-dep_Trfase_small"/>
</dbReference>
<dbReference type="OrthoDB" id="9803354at2"/>
<proteinExistence type="inferred from homology"/>
<evidence type="ECO:0000313" key="6">
    <source>
        <dbReference type="EMBL" id="BAG14122.1"/>
    </source>
</evidence>
<dbReference type="STRING" id="471821.TGRD_639"/>
<name>B1GYM9_ENDTX</name>
<reference evidence="7" key="1">
    <citation type="journal article" date="2008" name="Proc. Natl. Acad. Sci. U.S.A.">
        <title>Complete genome of the uncultured termite group 1 bacteria in a single host protist cell.</title>
        <authorList>
            <person name="Hongoh Y."/>
            <person name="Sharma V.K."/>
            <person name="Prakash T."/>
            <person name="Noda S."/>
            <person name="Taylor T.D."/>
            <person name="Kudo T."/>
            <person name="Sakaki Y."/>
            <person name="Toyoda A."/>
            <person name="Hattori M."/>
            <person name="Ohkuma M."/>
        </authorList>
    </citation>
    <scope>NUCLEOTIDE SEQUENCE [LARGE SCALE GENOMIC DNA]</scope>
    <source>
        <strain evidence="7">Rs-D17 genomovar Ri2008</strain>
    </source>
</reference>
<keyword evidence="2 4" id="KW-0032">Aminotransferase</keyword>
<dbReference type="AlphaFoldDB" id="B1GYM9"/>
<keyword evidence="7" id="KW-1185">Reference proteome</keyword>
<evidence type="ECO:0000256" key="2">
    <source>
        <dbReference type="ARBA" id="ARBA00022576"/>
    </source>
</evidence>
<keyword evidence="3 4" id="KW-0808">Transferase</keyword>
<evidence type="ECO:0000256" key="4">
    <source>
        <dbReference type="RuleBase" id="RU000481"/>
    </source>
</evidence>
<organism evidence="6 7">
    <name type="scientific">Endomicrobium trichonymphae</name>
    <dbReference type="NCBI Taxonomy" id="1408204"/>
    <lineage>
        <taxon>Bacteria</taxon>
        <taxon>Pseudomonadati</taxon>
        <taxon>Elusimicrobiota</taxon>
        <taxon>Endomicrobiia</taxon>
        <taxon>Endomicrobiales</taxon>
        <taxon>Endomicrobiaceae</taxon>
        <taxon>Candidatus Endomicrobiellum</taxon>
    </lineage>
</organism>
<dbReference type="HOGENOM" id="CLU_017584_4_5_0"/>
<feature type="domain" description="Aminotransferase class I/classII large" evidence="5">
    <location>
        <begin position="33"/>
        <end position="383"/>
    </location>
</feature>
<dbReference type="Gene3D" id="3.40.640.10">
    <property type="entry name" value="Type I PLP-dependent aspartate aminotransferase-like (Major domain)"/>
    <property type="match status" value="1"/>
</dbReference>
<dbReference type="Gene3D" id="3.90.1150.10">
    <property type="entry name" value="Aspartate Aminotransferase, domain 1"/>
    <property type="match status" value="1"/>
</dbReference>
<sequence>MEIRYNEKLKKLPPYLFIEIDRKKKEAIKCGADIISLGVGDPDLPTPDHIIKSMQESVTKPANHQYPFGAGLLSYRKAIAEWYKKRFKADLSPDEICALIGSKEGIGHIHLGFINPGDVVLIPEPGYPVYNTGTIFTDGVPYFMPLFEKNSFLPDLDAIPLDILKKAKLIFINYPNNPTAATAPEKFYLKLIEFAKKNNIIVAADAAYSEVYYDENEKPLSFLEIPGAKEVGVEFHSLSKTYNMTGWRIGWVCGNRDVVAGIAKVKDNYDSGVFQAIQEAAVTALTSSQKCVEDARKIYKERRDTLVEGLQKLDWEVNLPKASFYVWAKVPKGYTSSQTVSKLLEEAAIICTPGNGMGKSGEGYVRFALTVNVPRIKEAVERIGKIRW</sequence>
<dbReference type="CDD" id="cd00609">
    <property type="entry name" value="AAT_like"/>
    <property type="match status" value="1"/>
</dbReference>